<keyword evidence="13" id="KW-1185">Reference proteome</keyword>
<evidence type="ECO:0000256" key="8">
    <source>
        <dbReference type="HAMAP-Rule" id="MF_00509"/>
    </source>
</evidence>
<keyword evidence="2 8" id="KW-0997">Cell inner membrane</keyword>
<comment type="similarity">
    <text evidence="8 9">Belongs to the ZipA family.</text>
</comment>
<evidence type="ECO:0000256" key="7">
    <source>
        <dbReference type="ARBA" id="ARBA00023306"/>
    </source>
</evidence>
<evidence type="ECO:0000256" key="5">
    <source>
        <dbReference type="ARBA" id="ARBA00022989"/>
    </source>
</evidence>
<dbReference type="SUPFAM" id="SSF64383">
    <property type="entry name" value="Cell-division protein ZipA, C-terminal domain"/>
    <property type="match status" value="1"/>
</dbReference>
<dbReference type="InterPro" id="IPR007449">
    <property type="entry name" value="ZipA_FtsZ-bd_C"/>
</dbReference>
<evidence type="ECO:0000259" key="11">
    <source>
        <dbReference type="SMART" id="SM00771"/>
    </source>
</evidence>
<feature type="compositionally biased region" description="Basic and acidic residues" evidence="10">
    <location>
        <begin position="211"/>
        <end position="221"/>
    </location>
</feature>
<dbReference type="EMBL" id="JACNEP010000002">
    <property type="protein sequence ID" value="MBC3764726.1"/>
    <property type="molecule type" value="Genomic_DNA"/>
</dbReference>
<dbReference type="GO" id="GO:0032153">
    <property type="term" value="C:cell division site"/>
    <property type="evidence" value="ECO:0007669"/>
    <property type="project" value="UniProtKB-UniRule"/>
</dbReference>
<gene>
    <name evidence="8 12" type="primary">zipA</name>
    <name evidence="12" type="ORF">H8B19_02485</name>
</gene>
<dbReference type="Proteomes" id="UP000601768">
    <property type="component" value="Unassembled WGS sequence"/>
</dbReference>
<dbReference type="PANTHER" id="PTHR38685">
    <property type="entry name" value="CELL DIVISION PROTEIN ZIPA"/>
    <property type="match status" value="1"/>
</dbReference>
<dbReference type="InterPro" id="IPR036765">
    <property type="entry name" value="ZipA_FtsZ-bd_C_sf"/>
</dbReference>
<evidence type="ECO:0000256" key="9">
    <source>
        <dbReference type="RuleBase" id="RU003612"/>
    </source>
</evidence>
<feature type="compositionally biased region" description="Low complexity" evidence="10">
    <location>
        <begin position="231"/>
        <end position="240"/>
    </location>
</feature>
<feature type="region of interest" description="Disordered" evidence="10">
    <location>
        <begin position="34"/>
        <end position="241"/>
    </location>
</feature>
<evidence type="ECO:0000256" key="10">
    <source>
        <dbReference type="SAM" id="MobiDB-lite"/>
    </source>
</evidence>
<reference evidence="12" key="2">
    <citation type="submission" date="2020-08" db="EMBL/GenBank/DDBJ databases">
        <authorList>
            <person name="Lai Q."/>
        </authorList>
    </citation>
    <scope>NUCLEOTIDE SEQUENCE</scope>
    <source>
        <strain evidence="12">S27-2</strain>
    </source>
</reference>
<protein>
    <recommendedName>
        <fullName evidence="8 9">Cell division protein ZipA</fullName>
    </recommendedName>
</protein>
<evidence type="ECO:0000313" key="12">
    <source>
        <dbReference type="EMBL" id="MBC3764726.1"/>
    </source>
</evidence>
<keyword evidence="6 8" id="KW-0472">Membrane</keyword>
<keyword evidence="7 8" id="KW-0131">Cell cycle</keyword>
<comment type="subcellular location">
    <subcellularLocation>
        <location evidence="8">Cell inner membrane</location>
        <topology evidence="8">Single-pass type I membrane protein</topology>
    </subcellularLocation>
    <text evidence="8">Localizes to the Z ring in an FtsZ-dependent manner.</text>
</comment>
<evidence type="ECO:0000256" key="2">
    <source>
        <dbReference type="ARBA" id="ARBA00022519"/>
    </source>
</evidence>
<dbReference type="Gene3D" id="3.30.1400.10">
    <property type="entry name" value="ZipA, C-terminal FtsZ-binding domain"/>
    <property type="match status" value="1"/>
</dbReference>
<accession>A0A8J6ISD8</accession>
<evidence type="ECO:0000256" key="3">
    <source>
        <dbReference type="ARBA" id="ARBA00022618"/>
    </source>
</evidence>
<evidence type="ECO:0000256" key="6">
    <source>
        <dbReference type="ARBA" id="ARBA00023136"/>
    </source>
</evidence>
<feature type="transmembrane region" description="Helical" evidence="8">
    <location>
        <begin position="6"/>
        <end position="26"/>
    </location>
</feature>
<dbReference type="RefSeq" id="WP_186505207.1">
    <property type="nucleotide sequence ID" value="NZ_JACNEP010000002.1"/>
</dbReference>
<dbReference type="PANTHER" id="PTHR38685:SF1">
    <property type="entry name" value="CELL DIVISION PROTEIN ZIPA"/>
    <property type="match status" value="1"/>
</dbReference>
<evidence type="ECO:0000256" key="4">
    <source>
        <dbReference type="ARBA" id="ARBA00022692"/>
    </source>
</evidence>
<comment type="caution">
    <text evidence="12">The sequence shown here is derived from an EMBL/GenBank/DDBJ whole genome shotgun (WGS) entry which is preliminary data.</text>
</comment>
<dbReference type="InterPro" id="IPR011919">
    <property type="entry name" value="Cell_div_ZipA"/>
</dbReference>
<name>A0A8J6ISD8_9ALTE</name>
<dbReference type="SMART" id="SM00771">
    <property type="entry name" value="ZipA_C"/>
    <property type="match status" value="1"/>
</dbReference>
<dbReference type="GO" id="GO:0043093">
    <property type="term" value="P:FtsZ-dependent cytokinesis"/>
    <property type="evidence" value="ECO:0007669"/>
    <property type="project" value="UniProtKB-UniRule"/>
</dbReference>
<dbReference type="GO" id="GO:0000917">
    <property type="term" value="P:division septum assembly"/>
    <property type="evidence" value="ECO:0007669"/>
    <property type="project" value="TreeGrafter"/>
</dbReference>
<dbReference type="GO" id="GO:0005886">
    <property type="term" value="C:plasma membrane"/>
    <property type="evidence" value="ECO:0007669"/>
    <property type="project" value="UniProtKB-SubCell"/>
</dbReference>
<proteinExistence type="inferred from homology"/>
<dbReference type="HAMAP" id="MF_00509">
    <property type="entry name" value="ZipA"/>
    <property type="match status" value="1"/>
</dbReference>
<sequence>MDLQLALIILGGFAIAGILVHGLWTIRKNSNKSADWGSVKKASDNPEQLDDENTPSRANQGYDSDGIGQVRVVPKELVEPDVEEPADEMPISEQSQSVRENPEPQVNPERFSQIDASEQQINVKPIVDTSKEPFQSVDKGEYPEPPASLLKPSSDMSEPAQKVEPVIQQSQFLDDTTDTQGRREPSFGEVDEQPKVAKAEKPLKRGRRKDPKLAEDQLRIDFEDEESPQTEGEANQPAPAEEQEVLILNVKVAEGQKIPGSALLPLLLTLGFKFGDQDIFHRHVNSNGKGPILFSMANMFRPGVFDIDNMENFTTQGVSLFMVLPIEGDPRQVFNMMHNAARKISDEFGGQILDGRRSVLTKQGLQQYMEKIRESERRRMLRKSS</sequence>
<keyword evidence="3 8" id="KW-0132">Cell division</keyword>
<dbReference type="NCBIfam" id="TIGR02205">
    <property type="entry name" value="septum_zipA"/>
    <property type="match status" value="1"/>
</dbReference>
<evidence type="ECO:0000313" key="13">
    <source>
        <dbReference type="Proteomes" id="UP000601768"/>
    </source>
</evidence>
<feature type="domain" description="ZipA C-terminal FtsZ-binding" evidence="11">
    <location>
        <begin position="242"/>
        <end position="372"/>
    </location>
</feature>
<comment type="function">
    <text evidence="8 9">Essential cell division protein that stabilizes the FtsZ protofilaments by cross-linking them and that serves as a cytoplasmic membrane anchor for the Z ring. Also required for the recruitment to the septal ring of downstream cell division proteins.</text>
</comment>
<evidence type="ECO:0000256" key="1">
    <source>
        <dbReference type="ARBA" id="ARBA00022475"/>
    </source>
</evidence>
<organism evidence="12 13">
    <name type="scientific">Neptunicella marina</name>
    <dbReference type="NCBI Taxonomy" id="2125989"/>
    <lineage>
        <taxon>Bacteria</taxon>
        <taxon>Pseudomonadati</taxon>
        <taxon>Pseudomonadota</taxon>
        <taxon>Gammaproteobacteria</taxon>
        <taxon>Alteromonadales</taxon>
        <taxon>Alteromonadaceae</taxon>
        <taxon>Neptunicella</taxon>
    </lineage>
</organism>
<dbReference type="AlphaFoldDB" id="A0A8J6ISD8"/>
<feature type="compositionally biased region" description="Basic and acidic residues" evidence="10">
    <location>
        <begin position="180"/>
        <end position="203"/>
    </location>
</feature>
<keyword evidence="4 8" id="KW-0812">Transmembrane</keyword>
<keyword evidence="5 8" id="KW-1133">Transmembrane helix</keyword>
<reference evidence="12" key="1">
    <citation type="journal article" date="2018" name="Int. J. Syst. Evol. Microbiol.">
        <title>Neptunicella marina gen. nov., sp. nov., isolated from surface seawater.</title>
        <authorList>
            <person name="Liu X."/>
            <person name="Lai Q."/>
            <person name="Du Y."/>
            <person name="Zhang X."/>
            <person name="Liu Z."/>
            <person name="Sun F."/>
            <person name="Shao Z."/>
        </authorList>
    </citation>
    <scope>NUCLEOTIDE SEQUENCE</scope>
    <source>
        <strain evidence="12">S27-2</strain>
    </source>
</reference>
<dbReference type="Pfam" id="PF04354">
    <property type="entry name" value="ZipA_C"/>
    <property type="match status" value="1"/>
</dbReference>
<comment type="subunit">
    <text evidence="8">Interacts with FtsZ via their C-terminal domains.</text>
</comment>
<keyword evidence="1 8" id="KW-1003">Cell membrane</keyword>